<dbReference type="Pfam" id="PF02195">
    <property type="entry name" value="ParB_N"/>
    <property type="match status" value="1"/>
</dbReference>
<dbReference type="SUPFAM" id="SSF110849">
    <property type="entry name" value="ParB/Sulfiredoxin"/>
    <property type="match status" value="1"/>
</dbReference>
<accession>A0A381YP44</accession>
<evidence type="ECO:0000259" key="1">
    <source>
        <dbReference type="SMART" id="SM00470"/>
    </source>
</evidence>
<dbReference type="Gene3D" id="3.90.1530.10">
    <property type="entry name" value="Conserved hypothetical protein from pyrococcus furiosus pfu- 392566-001, ParB domain"/>
    <property type="match status" value="1"/>
</dbReference>
<feature type="domain" description="ParB-like N-terminal" evidence="1">
    <location>
        <begin position="16"/>
        <end position="100"/>
    </location>
</feature>
<dbReference type="SMART" id="SM00470">
    <property type="entry name" value="ParB"/>
    <property type="match status" value="1"/>
</dbReference>
<evidence type="ECO:0000313" key="2">
    <source>
        <dbReference type="EMBL" id="SVA78739.1"/>
    </source>
</evidence>
<name>A0A381YP44_9ZZZZ</name>
<gene>
    <name evidence="2" type="ORF">METZ01_LOCUS131593</name>
</gene>
<reference evidence="2" key="1">
    <citation type="submission" date="2018-05" db="EMBL/GenBank/DDBJ databases">
        <authorList>
            <person name="Lanie J.A."/>
            <person name="Ng W.-L."/>
            <person name="Kazmierczak K.M."/>
            <person name="Andrzejewski T.M."/>
            <person name="Davidsen T.M."/>
            <person name="Wayne K.J."/>
            <person name="Tettelin H."/>
            <person name="Glass J.I."/>
            <person name="Rusch D."/>
            <person name="Podicherti R."/>
            <person name="Tsui H.-C.T."/>
            <person name="Winkler M.E."/>
        </authorList>
    </citation>
    <scope>NUCLEOTIDE SEQUENCE</scope>
</reference>
<dbReference type="InterPro" id="IPR003115">
    <property type="entry name" value="ParB_N"/>
</dbReference>
<protein>
    <recommendedName>
        <fullName evidence="1">ParB-like N-terminal domain-containing protein</fullName>
    </recommendedName>
</protein>
<dbReference type="AlphaFoldDB" id="A0A381YP44"/>
<organism evidence="2">
    <name type="scientific">marine metagenome</name>
    <dbReference type="NCBI Taxonomy" id="408172"/>
    <lineage>
        <taxon>unclassified sequences</taxon>
        <taxon>metagenomes</taxon>
        <taxon>ecological metagenomes</taxon>
    </lineage>
</organism>
<sequence length="145" mass="16554">VAKYIEIPPELISDFLWTDLKKLKPHEHVIVERGTGLCNYIETFDRFFVLPSLIVCKNTFTIIDGHHRWFALEKFGISKVPVTFVDYESDRIRINGIGNIGKKEILEASSTGKLLPPKSSEHLVIDNNGKEYPIVVLSSICHFEK</sequence>
<feature type="non-terminal residue" evidence="2">
    <location>
        <position position="1"/>
    </location>
</feature>
<dbReference type="EMBL" id="UINC01018692">
    <property type="protein sequence ID" value="SVA78739.1"/>
    <property type="molecule type" value="Genomic_DNA"/>
</dbReference>
<dbReference type="InterPro" id="IPR036086">
    <property type="entry name" value="ParB/Sulfiredoxin_sf"/>
</dbReference>
<proteinExistence type="predicted"/>